<reference evidence="1 2" key="1">
    <citation type="submission" date="2013-03" db="EMBL/GenBank/DDBJ databases">
        <title>The Genome Sequence of Enterococcus dispar ATCC_51266 (Illumina only assembly).</title>
        <authorList>
            <consortium name="The Broad Institute Genomics Platform"/>
            <consortium name="The Broad Institute Genome Sequencing Center for Infectious Disease"/>
            <person name="Earl A."/>
            <person name="Russ C."/>
            <person name="Gilmore M."/>
            <person name="Surin D."/>
            <person name="Walker B."/>
            <person name="Young S."/>
            <person name="Zeng Q."/>
            <person name="Gargeya S."/>
            <person name="Fitzgerald M."/>
            <person name="Haas B."/>
            <person name="Abouelleil A."/>
            <person name="Allen A.W."/>
            <person name="Alvarado L."/>
            <person name="Arachchi H.M."/>
            <person name="Berlin A.M."/>
            <person name="Chapman S.B."/>
            <person name="Gainer-Dewar J."/>
            <person name="Goldberg J."/>
            <person name="Griggs A."/>
            <person name="Gujja S."/>
            <person name="Hansen M."/>
            <person name="Howarth C."/>
            <person name="Imamovic A."/>
            <person name="Ireland A."/>
            <person name="Larimer J."/>
            <person name="McCowan C."/>
            <person name="Murphy C."/>
            <person name="Pearson M."/>
            <person name="Poon T.W."/>
            <person name="Priest M."/>
            <person name="Roberts A."/>
            <person name="Saif S."/>
            <person name="Shea T."/>
            <person name="Sisk P."/>
            <person name="Sykes S."/>
            <person name="Wortman J."/>
            <person name="Nusbaum C."/>
            <person name="Birren B."/>
        </authorList>
    </citation>
    <scope>NUCLEOTIDE SEQUENCE [LARGE SCALE GENOMIC DNA]</scope>
    <source>
        <strain evidence="1 2">ATCC 51266</strain>
    </source>
</reference>
<sequence>MNEQEKKRLTTQTITIKKKLEDHFKLKVVQDFLSKDEKDELGDSYNYFIIEEDGFDTPSGENGKYSVSQSVYVTFYSEGRESLTGDQLDVLTLLHSPTFKFNGTEVNHLKLDNQDRFIDQVIFSFKRIIRSGC</sequence>
<dbReference type="EMBL" id="AHYR01000004">
    <property type="protein sequence ID" value="EOT42602.1"/>
    <property type="molecule type" value="Genomic_DNA"/>
</dbReference>
<dbReference type="Proteomes" id="UP000014127">
    <property type="component" value="Unassembled WGS sequence"/>
</dbReference>
<protein>
    <recommendedName>
        <fullName evidence="3">Gp8 protein</fullName>
    </recommendedName>
</protein>
<dbReference type="RefSeq" id="WP_016172143.1">
    <property type="nucleotide sequence ID" value="NZ_ASWK01000001.1"/>
</dbReference>
<evidence type="ECO:0000313" key="2">
    <source>
        <dbReference type="Proteomes" id="UP000014127"/>
    </source>
</evidence>
<dbReference type="eggNOG" id="ENOG50307R2">
    <property type="taxonomic scope" value="Bacteria"/>
</dbReference>
<evidence type="ECO:0000313" key="1">
    <source>
        <dbReference type="EMBL" id="EOT42602.1"/>
    </source>
</evidence>
<gene>
    <name evidence="1" type="ORF">OMK_00963</name>
</gene>
<evidence type="ECO:0008006" key="3">
    <source>
        <dbReference type="Google" id="ProtNLM"/>
    </source>
</evidence>
<name>S0KD21_9ENTE</name>
<dbReference type="AlphaFoldDB" id="S0KD21"/>
<proteinExistence type="predicted"/>
<comment type="caution">
    <text evidence="1">The sequence shown here is derived from an EMBL/GenBank/DDBJ whole genome shotgun (WGS) entry which is preliminary data.</text>
</comment>
<dbReference type="HOGENOM" id="CLU_157130_0_0_9"/>
<keyword evidence="2" id="KW-1185">Reference proteome</keyword>
<organism evidence="1 2">
    <name type="scientific">Enterococcus dispar ATCC 51266</name>
    <dbReference type="NCBI Taxonomy" id="1139219"/>
    <lineage>
        <taxon>Bacteria</taxon>
        <taxon>Bacillati</taxon>
        <taxon>Bacillota</taxon>
        <taxon>Bacilli</taxon>
        <taxon>Lactobacillales</taxon>
        <taxon>Enterococcaceae</taxon>
        <taxon>Enterococcus</taxon>
    </lineage>
</organism>
<accession>S0KD21</accession>
<dbReference type="OrthoDB" id="2194136at2"/>